<dbReference type="Gene3D" id="1.10.1200.270">
    <property type="entry name" value="Methyltransferase, alpha-helical capping domain"/>
    <property type="match status" value="1"/>
</dbReference>
<keyword evidence="3" id="KW-0949">S-adenosyl-L-methionine</keyword>
<keyword evidence="6" id="KW-1185">Reference proteome</keyword>
<reference evidence="7" key="2">
    <citation type="submission" date="2025-08" db="UniProtKB">
        <authorList>
            <consortium name="RefSeq"/>
        </authorList>
    </citation>
    <scope>IDENTIFICATION</scope>
    <source>
        <tissue evidence="7">Leaf</tissue>
    </source>
</reference>
<evidence type="ECO:0000256" key="3">
    <source>
        <dbReference type="ARBA" id="ARBA00022691"/>
    </source>
</evidence>
<dbReference type="Pfam" id="PF03492">
    <property type="entry name" value="Methyltransf_7"/>
    <property type="match status" value="1"/>
</dbReference>
<proteinExistence type="predicted"/>
<dbReference type="Gene3D" id="3.40.50.150">
    <property type="entry name" value="Vaccinia Virus protein VP39"/>
    <property type="match status" value="1"/>
</dbReference>
<dbReference type="PANTHER" id="PTHR31009">
    <property type="entry name" value="S-ADENOSYL-L-METHIONINE:CARBOXYL METHYLTRANSFERASE FAMILY PROTEIN"/>
    <property type="match status" value="1"/>
</dbReference>
<organism evidence="6 7">
    <name type="scientific">Raphanus sativus</name>
    <name type="common">Radish</name>
    <name type="synonym">Raphanus raphanistrum var. sativus</name>
    <dbReference type="NCBI Taxonomy" id="3726"/>
    <lineage>
        <taxon>Eukaryota</taxon>
        <taxon>Viridiplantae</taxon>
        <taxon>Streptophyta</taxon>
        <taxon>Embryophyta</taxon>
        <taxon>Tracheophyta</taxon>
        <taxon>Spermatophyta</taxon>
        <taxon>Magnoliopsida</taxon>
        <taxon>eudicotyledons</taxon>
        <taxon>Gunneridae</taxon>
        <taxon>Pentapetalae</taxon>
        <taxon>rosids</taxon>
        <taxon>malvids</taxon>
        <taxon>Brassicales</taxon>
        <taxon>Brassicaceae</taxon>
        <taxon>Brassiceae</taxon>
        <taxon>Raphanus</taxon>
    </lineage>
</organism>
<dbReference type="InterPro" id="IPR042086">
    <property type="entry name" value="MeTrfase_capping"/>
</dbReference>
<gene>
    <name evidence="7" type="primary">LOC108821127</name>
</gene>
<dbReference type="GO" id="GO:0008168">
    <property type="term" value="F:methyltransferase activity"/>
    <property type="evidence" value="ECO:0007669"/>
    <property type="project" value="UniProtKB-KW"/>
</dbReference>
<evidence type="ECO:0000313" key="6">
    <source>
        <dbReference type="Proteomes" id="UP000504610"/>
    </source>
</evidence>
<accession>A0A6J0KQ15</accession>
<dbReference type="GO" id="GO:0046872">
    <property type="term" value="F:metal ion binding"/>
    <property type="evidence" value="ECO:0007669"/>
    <property type="project" value="UniProtKB-KW"/>
</dbReference>
<dbReference type="InterPro" id="IPR005299">
    <property type="entry name" value="MeTrfase_7"/>
</dbReference>
<keyword evidence="1" id="KW-0489">Methyltransferase</keyword>
<sequence length="391" mass="43470">MDAMRILHMNKGNGETSYAKNSIVQSNIISLGRRVMDEALKKLMINSEILSFGIADLGCSTGPNSLLSISNIVDTIQNLCPDLDRPVPELSLSLNDLPSNDFNYIFASLPEFYDRLKKRDNNSECLGFHHGSGGPCFVSAVPGSFYGRLFPRRSLHFVHSSSSLHWLSQVPCGEVNKVDGVAITADLDNRGKIYLSKTSPKSAQKAYALQFQTDFSVFLRSRSEELVPGGRMVLSFLGRNSPDPTTDEGCYQWELLARALMSMAEEGIIEEENIDAFNAPYYAANPEELKTAIEKEGSFSIDRLEISPVDWEGGSISDESYDIVRSKTEALASGRRVAKTIRAVVEPMLEPTFGQIVMDELFKRYAKLVGEYMYISSPRYPIIIVSLLRMG</sequence>
<evidence type="ECO:0000256" key="1">
    <source>
        <dbReference type="ARBA" id="ARBA00022603"/>
    </source>
</evidence>
<dbReference type="SUPFAM" id="SSF53335">
    <property type="entry name" value="S-adenosyl-L-methionine-dependent methyltransferases"/>
    <property type="match status" value="1"/>
</dbReference>
<dbReference type="OrthoDB" id="1523883at2759"/>
<dbReference type="KEGG" id="rsz:108821127"/>
<dbReference type="AlphaFoldDB" id="A0A6J0KQ15"/>
<keyword evidence="4" id="KW-0479">Metal-binding</keyword>
<dbReference type="GO" id="GO:0032259">
    <property type="term" value="P:methylation"/>
    <property type="evidence" value="ECO:0007669"/>
    <property type="project" value="UniProtKB-KW"/>
</dbReference>
<dbReference type="GeneID" id="108821127"/>
<keyword evidence="5" id="KW-0460">Magnesium</keyword>
<evidence type="ECO:0000256" key="2">
    <source>
        <dbReference type="ARBA" id="ARBA00022679"/>
    </source>
</evidence>
<protein>
    <submittedName>
        <fullName evidence="7">Jasmonate O-methyltransferase</fullName>
    </submittedName>
</protein>
<evidence type="ECO:0000256" key="4">
    <source>
        <dbReference type="ARBA" id="ARBA00022723"/>
    </source>
</evidence>
<evidence type="ECO:0000313" key="7">
    <source>
        <dbReference type="RefSeq" id="XP_018449678.1"/>
    </source>
</evidence>
<evidence type="ECO:0000256" key="5">
    <source>
        <dbReference type="ARBA" id="ARBA00022842"/>
    </source>
</evidence>
<reference evidence="6" key="1">
    <citation type="journal article" date="2019" name="Database">
        <title>The radish genome database (RadishGD): an integrated information resource for radish genomics.</title>
        <authorList>
            <person name="Yu H.J."/>
            <person name="Baek S."/>
            <person name="Lee Y.J."/>
            <person name="Cho A."/>
            <person name="Mun J.H."/>
        </authorList>
    </citation>
    <scope>NUCLEOTIDE SEQUENCE [LARGE SCALE GENOMIC DNA]</scope>
    <source>
        <strain evidence="6">cv. WK10039</strain>
    </source>
</reference>
<dbReference type="RefSeq" id="XP_018449678.1">
    <property type="nucleotide sequence ID" value="XM_018594176.2"/>
</dbReference>
<name>A0A6J0KQ15_RAPSA</name>
<dbReference type="InterPro" id="IPR029063">
    <property type="entry name" value="SAM-dependent_MTases_sf"/>
</dbReference>
<keyword evidence="2" id="KW-0808">Transferase</keyword>
<dbReference type="Proteomes" id="UP000504610">
    <property type="component" value="Chromosome 8"/>
</dbReference>